<protein>
    <submittedName>
        <fullName evidence="2">Uncharacterized protein</fullName>
    </submittedName>
</protein>
<evidence type="ECO:0000313" key="2">
    <source>
        <dbReference type="EMBL" id="NGL84212.1"/>
    </source>
</evidence>
<evidence type="ECO:0000256" key="1">
    <source>
        <dbReference type="SAM" id="Phobius"/>
    </source>
</evidence>
<feature type="transmembrane region" description="Helical" evidence="1">
    <location>
        <begin position="166"/>
        <end position="187"/>
    </location>
</feature>
<evidence type="ECO:0000313" key="3">
    <source>
        <dbReference type="Proteomes" id="UP000479499"/>
    </source>
</evidence>
<reference evidence="2 3" key="1">
    <citation type="submission" date="2020-02" db="EMBL/GenBank/DDBJ databases">
        <title>M-like protein SrM is not crucial to the virulence of a novel isolate of Streptococcus equi subsp. ruminatorum from Macaca mulatta.</title>
        <authorList>
            <person name="Guo G."/>
            <person name="Cheng L."/>
            <person name="Zhang W."/>
        </authorList>
    </citation>
    <scope>NUCLEOTIDE SEQUENCE [LARGE SCALE GENOMIC DNA]</scope>
    <source>
        <strain evidence="2 3">FJ1804</strain>
    </source>
</reference>
<comment type="caution">
    <text evidence="2">The sequence shown here is derived from an EMBL/GenBank/DDBJ whole genome shotgun (WGS) entry which is preliminary data.</text>
</comment>
<dbReference type="RefSeq" id="WP_164336117.1">
    <property type="nucleotide sequence ID" value="NZ_JAAKFZ010000011.1"/>
</dbReference>
<proteinExistence type="predicted"/>
<keyword evidence="1" id="KW-0812">Transmembrane</keyword>
<keyword evidence="1" id="KW-0472">Membrane</keyword>
<dbReference type="EMBL" id="JAAKFZ010000011">
    <property type="protein sequence ID" value="NGL84212.1"/>
    <property type="molecule type" value="Genomic_DNA"/>
</dbReference>
<feature type="transmembrane region" description="Helical" evidence="1">
    <location>
        <begin position="236"/>
        <end position="255"/>
    </location>
</feature>
<dbReference type="AlphaFoldDB" id="A0A6M1KKG2"/>
<feature type="transmembrane region" description="Helical" evidence="1">
    <location>
        <begin position="66"/>
        <end position="88"/>
    </location>
</feature>
<organism evidence="2 3">
    <name type="scientific">Streptococcus equi subsp. ruminatorum</name>
    <dbReference type="NCBI Taxonomy" id="254358"/>
    <lineage>
        <taxon>Bacteria</taxon>
        <taxon>Bacillati</taxon>
        <taxon>Bacillota</taxon>
        <taxon>Bacilli</taxon>
        <taxon>Lactobacillales</taxon>
        <taxon>Streptococcaceae</taxon>
        <taxon>Streptococcus</taxon>
    </lineage>
</organism>
<keyword evidence="1" id="KW-1133">Transmembrane helix</keyword>
<name>A0A6M1KKG2_9STRE</name>
<accession>A0A6M1KKG2</accession>
<dbReference type="Proteomes" id="UP000479499">
    <property type="component" value="Unassembled WGS sequence"/>
</dbReference>
<gene>
    <name evidence="2" type="ORF">G5B50_05425</name>
</gene>
<feature type="transmembrane region" description="Helical" evidence="1">
    <location>
        <begin position="7"/>
        <end position="26"/>
    </location>
</feature>
<feature type="transmembrane region" description="Helical" evidence="1">
    <location>
        <begin position="109"/>
        <end position="135"/>
    </location>
</feature>
<sequence length="262" mass="30748">MLQYRLFPFRYFYPLVPLLFLGFIYFDSLKHILFFDTSAVDLSGGIEVKKSLLLSMLRLDSVIFDFSFYQSFIYPLVMILVAYAYYYLKSRHLKYFIGRKSDYDKRCTFLKLQLCLYVLLSFYIVIFALALVSWLNGVAHMHGNLMPYFDQSSVLRFFGQGTTTFVVYYCLVKSLALFVHTYFVCFLVDYLQSFIKSSMLYLILMWALSPLLYSYLPPKYVPMTSLMSTSYSDADIPYLLSPYLGLVGVCIILKLRKHHEII</sequence>
<feature type="transmembrane region" description="Helical" evidence="1">
    <location>
        <begin position="199"/>
        <end position="216"/>
    </location>
</feature>